<name>A0A2Z5ZG66_9PROT</name>
<dbReference type="KEGG" id="aot:AcetOri_orf01479"/>
<proteinExistence type="predicted"/>
<sequence>MHTRKCLPVQGRARFKHVLHGYNWPTCTPSCIETQHKTKATGQT</sequence>
<dbReference type="Proteomes" id="UP000270034">
    <property type="component" value="Chromosome"/>
</dbReference>
<reference evidence="1 2" key="1">
    <citation type="submission" date="2018-02" db="EMBL/GenBank/DDBJ databases">
        <title>Acetobacter orientalis genome.</title>
        <authorList>
            <person name="Nakashima N."/>
            <person name="Tamura T."/>
        </authorList>
    </citation>
    <scope>NUCLEOTIDE SEQUENCE [LARGE SCALE GENOMIC DNA]</scope>
    <source>
        <strain evidence="1 2">FAN1</strain>
    </source>
</reference>
<dbReference type="EMBL" id="AP018515">
    <property type="protein sequence ID" value="BBC79349.1"/>
    <property type="molecule type" value="Genomic_DNA"/>
</dbReference>
<organism evidence="1 2">
    <name type="scientific">Acetobacter orientalis</name>
    <dbReference type="NCBI Taxonomy" id="146474"/>
    <lineage>
        <taxon>Bacteria</taxon>
        <taxon>Pseudomonadati</taxon>
        <taxon>Pseudomonadota</taxon>
        <taxon>Alphaproteobacteria</taxon>
        <taxon>Acetobacterales</taxon>
        <taxon>Acetobacteraceae</taxon>
        <taxon>Acetobacter</taxon>
    </lineage>
</organism>
<evidence type="ECO:0000313" key="1">
    <source>
        <dbReference type="EMBL" id="BBC79349.1"/>
    </source>
</evidence>
<protein>
    <submittedName>
        <fullName evidence="1">Uncharacterized protein</fullName>
    </submittedName>
</protein>
<accession>A0A2Z5ZG66</accession>
<gene>
    <name evidence="1" type="ORF">AcetOrient_orf01479</name>
</gene>
<dbReference type="AlphaFoldDB" id="A0A2Z5ZG66"/>
<evidence type="ECO:0000313" key="2">
    <source>
        <dbReference type="Proteomes" id="UP000270034"/>
    </source>
</evidence>